<evidence type="ECO:0000313" key="3">
    <source>
        <dbReference type="Proteomes" id="UP000305729"/>
    </source>
</evidence>
<reference evidence="2 3" key="1">
    <citation type="submission" date="2019-10" db="EMBL/GenBank/DDBJ databases">
        <title>Pseudoalteromonas rubra S4059.</title>
        <authorList>
            <person name="Paulsen S."/>
            <person name="Wang X."/>
        </authorList>
    </citation>
    <scope>NUCLEOTIDE SEQUENCE [LARGE SCALE GENOMIC DNA]</scope>
    <source>
        <strain evidence="2 3">S4059</strain>
    </source>
</reference>
<sequence>MIVFPTMLLSWGMALSTTASCNVPIELLKSQAFNQPQQAVQTYLSNQERFQRATCAEAALAYRYLLMAATRVQDWKLVEEVAQILQSGRLSSHVTGKELNVINNIGVAYRKVGQPEDALTHYRCALTYANSHDQRALIKINIAIVHRNADQPAIGFRLLQGIEEKYLPSIILAGLHVAKGNTALQLKRYDEAQRAYQQAREHYLAVGDKRNAQAVVANMLVVALAKNDTQAYDQLRALSILEVDMLTEQGGRFIQWLDTFRSYSSANNLNQSQRQQLQDIETIAADYIEFVMLLSARFSLNQAVARPVRNSAEQPQLSSALAKRWCKGM</sequence>
<evidence type="ECO:0000256" key="1">
    <source>
        <dbReference type="SAM" id="SignalP"/>
    </source>
</evidence>
<dbReference type="Pfam" id="PF13181">
    <property type="entry name" value="TPR_8"/>
    <property type="match status" value="1"/>
</dbReference>
<dbReference type="SMART" id="SM00028">
    <property type="entry name" value="TPR"/>
    <property type="match status" value="2"/>
</dbReference>
<accession>A0A7S7YXY2</accession>
<dbReference type="EMBL" id="CP045430">
    <property type="protein sequence ID" value="QPB85646.1"/>
    <property type="molecule type" value="Genomic_DNA"/>
</dbReference>
<dbReference type="InterPro" id="IPR019734">
    <property type="entry name" value="TPR_rpt"/>
</dbReference>
<keyword evidence="1" id="KW-0732">Signal</keyword>
<dbReference type="RefSeq" id="WP_138539163.1">
    <property type="nucleotide sequence ID" value="NZ_CP045430.1"/>
</dbReference>
<gene>
    <name evidence="2" type="ORF">CWC22_021805</name>
</gene>
<evidence type="ECO:0008006" key="4">
    <source>
        <dbReference type="Google" id="ProtNLM"/>
    </source>
</evidence>
<evidence type="ECO:0000313" key="2">
    <source>
        <dbReference type="EMBL" id="QPB85646.1"/>
    </source>
</evidence>
<dbReference type="InterPro" id="IPR011990">
    <property type="entry name" value="TPR-like_helical_dom_sf"/>
</dbReference>
<organism evidence="2 3">
    <name type="scientific">Pseudoalteromonas rubra</name>
    <dbReference type="NCBI Taxonomy" id="43658"/>
    <lineage>
        <taxon>Bacteria</taxon>
        <taxon>Pseudomonadati</taxon>
        <taxon>Pseudomonadota</taxon>
        <taxon>Gammaproteobacteria</taxon>
        <taxon>Alteromonadales</taxon>
        <taxon>Pseudoalteromonadaceae</taxon>
        <taxon>Pseudoalteromonas</taxon>
    </lineage>
</organism>
<name>A0A7S7YXY2_9GAMM</name>
<protein>
    <recommendedName>
        <fullName evidence="4">Tetratricopeptide repeat protein</fullName>
    </recommendedName>
</protein>
<feature type="signal peptide" evidence="1">
    <location>
        <begin position="1"/>
        <end position="19"/>
    </location>
</feature>
<dbReference type="SUPFAM" id="SSF48452">
    <property type="entry name" value="TPR-like"/>
    <property type="match status" value="1"/>
</dbReference>
<proteinExistence type="predicted"/>
<dbReference type="AlphaFoldDB" id="A0A7S7YXY2"/>
<dbReference type="Proteomes" id="UP000305729">
    <property type="component" value="Chromosome 2"/>
</dbReference>
<dbReference type="Gene3D" id="1.25.40.10">
    <property type="entry name" value="Tetratricopeptide repeat domain"/>
    <property type="match status" value="1"/>
</dbReference>
<feature type="chain" id="PRO_5030506640" description="Tetratricopeptide repeat protein" evidence="1">
    <location>
        <begin position="20"/>
        <end position="329"/>
    </location>
</feature>